<dbReference type="InterPro" id="IPR019402">
    <property type="entry name" value="CWH43_N"/>
</dbReference>
<sequence>MAWFLEGVCILPTFLVLWSSCTFVVNYLIAIFKRDVDVVFPFISDTGATPPESCIFGLMATISAFAGFTTMFARYKFVQNLIERTGGVSPHLNKTALVIAAISCIGMCFVATFQETEVMVVHDLGALTFFIFGVAYIILQTVISYKAHPYGSSKRMCHIRAIFSVVACLAVIPTLACAAFLQTNKLHWNTEDKGYTLHAVSSVSEWIAAFTFVFFFFTYIQEFKKFTLKVSINIQEFT</sequence>
<keyword evidence="3 6" id="KW-0812">Transmembrane</keyword>
<comment type="caution">
    <text evidence="8">The sequence shown here is derived from an EMBL/GenBank/DDBJ whole genome shotgun (WGS) entry which is preliminary data.</text>
</comment>
<keyword evidence="9" id="KW-1185">Reference proteome</keyword>
<dbReference type="GO" id="GO:0012505">
    <property type="term" value="C:endomembrane system"/>
    <property type="evidence" value="ECO:0007669"/>
    <property type="project" value="UniProtKB-SubCell"/>
</dbReference>
<dbReference type="GO" id="GO:0010506">
    <property type="term" value="P:regulation of autophagy"/>
    <property type="evidence" value="ECO:0007669"/>
    <property type="project" value="TreeGrafter"/>
</dbReference>
<dbReference type="GO" id="GO:0005764">
    <property type="term" value="C:lysosome"/>
    <property type="evidence" value="ECO:0007669"/>
    <property type="project" value="TreeGrafter"/>
</dbReference>
<proteinExistence type="inferred from homology"/>
<name>A0A8T0B684_SILME</name>
<organism evidence="8 9">
    <name type="scientific">Silurus meridionalis</name>
    <name type="common">Southern catfish</name>
    <name type="synonym">Silurus soldatovi meridionalis</name>
    <dbReference type="NCBI Taxonomy" id="175797"/>
    <lineage>
        <taxon>Eukaryota</taxon>
        <taxon>Metazoa</taxon>
        <taxon>Chordata</taxon>
        <taxon>Craniata</taxon>
        <taxon>Vertebrata</taxon>
        <taxon>Euteleostomi</taxon>
        <taxon>Actinopterygii</taxon>
        <taxon>Neopterygii</taxon>
        <taxon>Teleostei</taxon>
        <taxon>Ostariophysi</taxon>
        <taxon>Siluriformes</taxon>
        <taxon>Siluridae</taxon>
        <taxon>Silurus</taxon>
    </lineage>
</organism>
<dbReference type="AlphaFoldDB" id="A0A8T0B684"/>
<gene>
    <name evidence="8" type="ORF">HF521_001116</name>
</gene>
<evidence type="ECO:0000256" key="4">
    <source>
        <dbReference type="ARBA" id="ARBA00022989"/>
    </source>
</evidence>
<evidence type="ECO:0000256" key="1">
    <source>
        <dbReference type="ARBA" id="ARBA00004127"/>
    </source>
</evidence>
<comment type="similarity">
    <text evidence="2">Belongs to the DRAM/TMEM150 family.</text>
</comment>
<reference evidence="8" key="1">
    <citation type="submission" date="2020-08" db="EMBL/GenBank/DDBJ databases">
        <title>Chromosome-level assembly of Southern catfish (Silurus meridionalis) provides insights into visual adaptation to the nocturnal and benthic lifestyles.</title>
        <authorList>
            <person name="Zhang Y."/>
            <person name="Wang D."/>
            <person name="Peng Z."/>
        </authorList>
    </citation>
    <scope>NUCLEOTIDE SEQUENCE</scope>
    <source>
        <strain evidence="8">SWU-2019-XX</strain>
        <tissue evidence="8">Muscle</tissue>
    </source>
</reference>
<evidence type="ECO:0000256" key="3">
    <source>
        <dbReference type="ARBA" id="ARBA00022692"/>
    </source>
</evidence>
<evidence type="ECO:0000256" key="2">
    <source>
        <dbReference type="ARBA" id="ARBA00006565"/>
    </source>
</evidence>
<feature type="transmembrane region" description="Helical" evidence="6">
    <location>
        <begin position="126"/>
        <end position="145"/>
    </location>
</feature>
<feature type="transmembrane region" description="Helical" evidence="6">
    <location>
        <begin position="96"/>
        <end position="114"/>
    </location>
</feature>
<evidence type="ECO:0000313" key="8">
    <source>
        <dbReference type="EMBL" id="KAF7701833.1"/>
    </source>
</evidence>
<feature type="transmembrane region" description="Helical" evidence="6">
    <location>
        <begin position="157"/>
        <end position="181"/>
    </location>
</feature>
<accession>A0A8T0B684</accession>
<evidence type="ECO:0000256" key="5">
    <source>
        <dbReference type="ARBA" id="ARBA00023136"/>
    </source>
</evidence>
<feature type="transmembrane region" description="Helical" evidence="6">
    <location>
        <begin position="55"/>
        <end position="75"/>
    </location>
</feature>
<keyword evidence="4 6" id="KW-1133">Transmembrane helix</keyword>
<dbReference type="EMBL" id="JABFDY010000010">
    <property type="protein sequence ID" value="KAF7701833.1"/>
    <property type="molecule type" value="Genomic_DNA"/>
</dbReference>
<evidence type="ECO:0000256" key="6">
    <source>
        <dbReference type="SAM" id="Phobius"/>
    </source>
</evidence>
<dbReference type="PANTHER" id="PTHR21324:SF11">
    <property type="entry name" value="DNA DAMAGE-REGULATED AUTOPHAGY MODULATOR PROTEIN 1"/>
    <property type="match status" value="1"/>
</dbReference>
<evidence type="ECO:0000313" key="9">
    <source>
        <dbReference type="Proteomes" id="UP000606274"/>
    </source>
</evidence>
<feature type="transmembrane region" description="Helical" evidence="6">
    <location>
        <begin position="201"/>
        <end position="220"/>
    </location>
</feature>
<dbReference type="PANTHER" id="PTHR21324">
    <property type="entry name" value="FASTING-INDUCIBLE INTEGRAL MEMBRANE PROTEIN TM6P1-RELATED"/>
    <property type="match status" value="1"/>
</dbReference>
<feature type="domain" description="CWH43-like N-terminal" evidence="7">
    <location>
        <begin position="8"/>
        <end position="225"/>
    </location>
</feature>
<dbReference type="Proteomes" id="UP000606274">
    <property type="component" value="Unassembled WGS sequence"/>
</dbReference>
<protein>
    <recommendedName>
        <fullName evidence="7">CWH43-like N-terminal domain-containing protein</fullName>
    </recommendedName>
</protein>
<feature type="transmembrane region" description="Helical" evidence="6">
    <location>
        <begin position="7"/>
        <end position="32"/>
    </location>
</feature>
<dbReference type="InterPro" id="IPR050911">
    <property type="entry name" value="DRAM/TMEM150_Autophagy_Mod"/>
</dbReference>
<keyword evidence="5 6" id="KW-0472">Membrane</keyword>
<evidence type="ECO:0000259" key="7">
    <source>
        <dbReference type="Pfam" id="PF10277"/>
    </source>
</evidence>
<dbReference type="Pfam" id="PF10277">
    <property type="entry name" value="Frag1"/>
    <property type="match status" value="1"/>
</dbReference>
<comment type="subcellular location">
    <subcellularLocation>
        <location evidence="1">Endomembrane system</location>
        <topology evidence="1">Multi-pass membrane protein</topology>
    </subcellularLocation>
</comment>
<dbReference type="OrthoDB" id="191706at2759"/>